<evidence type="ECO:0000256" key="1">
    <source>
        <dbReference type="SAM" id="Phobius"/>
    </source>
</evidence>
<gene>
    <name evidence="3" type="ORF">B5C34_08265</name>
</gene>
<reference evidence="4" key="1">
    <citation type="submission" date="2017-05" db="EMBL/GenBank/DDBJ databases">
        <authorList>
            <person name="Lin X."/>
        </authorList>
    </citation>
    <scope>NUCLEOTIDE SEQUENCE [LARGE SCALE GENOMIC DNA]</scope>
    <source>
        <strain evidence="4">JLT2012</strain>
    </source>
</reference>
<evidence type="ECO:0000313" key="4">
    <source>
        <dbReference type="Proteomes" id="UP000198462"/>
    </source>
</evidence>
<feature type="transmembrane region" description="Helical" evidence="1">
    <location>
        <begin position="46"/>
        <end position="66"/>
    </location>
</feature>
<feature type="transmembrane region" description="Helical" evidence="1">
    <location>
        <begin position="12"/>
        <end position="34"/>
    </location>
</feature>
<dbReference type="Pfam" id="PF14145">
    <property type="entry name" value="YrhK"/>
    <property type="match status" value="1"/>
</dbReference>
<dbReference type="RefSeq" id="WP_088712231.1">
    <property type="nucleotide sequence ID" value="NZ_NFZT01000001.1"/>
</dbReference>
<keyword evidence="1" id="KW-0812">Transmembrane</keyword>
<name>A0A219B5R0_9SPHN</name>
<proteinExistence type="predicted"/>
<feature type="domain" description="YrhK" evidence="2">
    <location>
        <begin position="11"/>
        <end position="67"/>
    </location>
</feature>
<dbReference type="InterPro" id="IPR025424">
    <property type="entry name" value="YrhK_domain"/>
</dbReference>
<dbReference type="Proteomes" id="UP000198462">
    <property type="component" value="Unassembled WGS sequence"/>
</dbReference>
<keyword evidence="1" id="KW-0472">Membrane</keyword>
<comment type="caution">
    <text evidence="3">The sequence shown here is derived from an EMBL/GenBank/DDBJ whole genome shotgun (WGS) entry which is preliminary data.</text>
</comment>
<dbReference type="AlphaFoldDB" id="A0A219B5R0"/>
<keyword evidence="1" id="KW-1133">Transmembrane helix</keyword>
<organism evidence="3 4">
    <name type="scientific">Pacificimonas flava</name>
    <dbReference type="NCBI Taxonomy" id="1234595"/>
    <lineage>
        <taxon>Bacteria</taxon>
        <taxon>Pseudomonadati</taxon>
        <taxon>Pseudomonadota</taxon>
        <taxon>Alphaproteobacteria</taxon>
        <taxon>Sphingomonadales</taxon>
        <taxon>Sphingosinicellaceae</taxon>
        <taxon>Pacificimonas</taxon>
    </lineage>
</organism>
<dbReference type="EMBL" id="NFZT01000001">
    <property type="protein sequence ID" value="OWV33456.1"/>
    <property type="molecule type" value="Genomic_DNA"/>
</dbReference>
<evidence type="ECO:0000259" key="2">
    <source>
        <dbReference type="Pfam" id="PF14145"/>
    </source>
</evidence>
<dbReference type="OrthoDB" id="5862062at2"/>
<protein>
    <recommendedName>
        <fullName evidence="2">YrhK domain-containing protein</fullName>
    </recommendedName>
</protein>
<evidence type="ECO:0000313" key="3">
    <source>
        <dbReference type="EMBL" id="OWV33456.1"/>
    </source>
</evidence>
<accession>A0A219B5R0</accession>
<keyword evidence="4" id="KW-1185">Reference proteome</keyword>
<sequence length="76" mass="8646">MRNLLKTVVEDYGWIHTGLGLLGNVMFFVGSILFLPQFEQWKTTGIWLFIVGSFLMLVGALGEFVVNLRRRGRNDG</sequence>